<reference evidence="2" key="1">
    <citation type="submission" date="2021-05" db="EMBL/GenBank/DDBJ databases">
        <authorList>
            <person name="Alioto T."/>
            <person name="Alioto T."/>
            <person name="Gomez Garrido J."/>
        </authorList>
    </citation>
    <scope>NUCLEOTIDE SEQUENCE</scope>
</reference>
<dbReference type="EMBL" id="HBUE01133151">
    <property type="protein sequence ID" value="CAG6497509.1"/>
    <property type="molecule type" value="Transcribed_RNA"/>
</dbReference>
<sequence>MNCCCRIIHRICQSPRNRCRVRSASEVRRTRVRPSRTNSSSSSLRFGPVRFSSSCSSSWRRLRWPAKWPPTTQPRSTTTMYKPTPEPVAVGPLRRFLPDPARNPVTLWITTPTPANTSPCHRSSTPPVNAESHSVHRSLTGYFTKTVAGNRWI</sequence>
<protein>
    <submittedName>
        <fullName evidence="2">(northern house mosquito) hypothetical protein</fullName>
    </submittedName>
</protein>
<feature type="region of interest" description="Disordered" evidence="1">
    <location>
        <begin position="66"/>
        <end position="92"/>
    </location>
</feature>
<dbReference type="AlphaFoldDB" id="A0A8D8CRH2"/>
<organism evidence="2">
    <name type="scientific">Culex pipiens</name>
    <name type="common">House mosquito</name>
    <dbReference type="NCBI Taxonomy" id="7175"/>
    <lineage>
        <taxon>Eukaryota</taxon>
        <taxon>Metazoa</taxon>
        <taxon>Ecdysozoa</taxon>
        <taxon>Arthropoda</taxon>
        <taxon>Hexapoda</taxon>
        <taxon>Insecta</taxon>
        <taxon>Pterygota</taxon>
        <taxon>Neoptera</taxon>
        <taxon>Endopterygota</taxon>
        <taxon>Diptera</taxon>
        <taxon>Nematocera</taxon>
        <taxon>Culicoidea</taxon>
        <taxon>Culicidae</taxon>
        <taxon>Culicinae</taxon>
        <taxon>Culicini</taxon>
        <taxon>Culex</taxon>
        <taxon>Culex</taxon>
    </lineage>
</organism>
<proteinExistence type="predicted"/>
<feature type="compositionally biased region" description="Polar residues" evidence="1">
    <location>
        <begin position="112"/>
        <end position="127"/>
    </location>
</feature>
<name>A0A8D8CRH2_CULPI</name>
<accession>A0A8D8CRH2</accession>
<evidence type="ECO:0000256" key="1">
    <source>
        <dbReference type="SAM" id="MobiDB-lite"/>
    </source>
</evidence>
<feature type="region of interest" description="Disordered" evidence="1">
    <location>
        <begin position="112"/>
        <end position="133"/>
    </location>
</feature>
<evidence type="ECO:0000313" key="2">
    <source>
        <dbReference type="EMBL" id="CAG6497509.1"/>
    </source>
</evidence>